<feature type="transmembrane region" description="Helical" evidence="13">
    <location>
        <begin position="585"/>
        <end position="605"/>
    </location>
</feature>
<dbReference type="Pfam" id="PF13853">
    <property type="entry name" value="7tm_4"/>
    <property type="match status" value="2"/>
</dbReference>
<gene>
    <name evidence="15" type="ORF">D623_10007614</name>
</gene>
<dbReference type="EMBL" id="KE164694">
    <property type="protein sequence ID" value="EPQ19513.1"/>
    <property type="molecule type" value="Genomic_DNA"/>
</dbReference>
<dbReference type="eggNOG" id="ENOG502RF13">
    <property type="taxonomic scope" value="Eukaryota"/>
</dbReference>
<keyword evidence="16" id="KW-1185">Reference proteome</keyword>
<reference evidence="15 16" key="1">
    <citation type="journal article" date="2013" name="Nat. Commun.">
        <title>Genome analysis reveals insights into physiology and longevity of the Brandt's bat Myotis brandtii.</title>
        <authorList>
            <person name="Seim I."/>
            <person name="Fang X."/>
            <person name="Xiong Z."/>
            <person name="Lobanov A.V."/>
            <person name="Huang Z."/>
            <person name="Ma S."/>
            <person name="Feng Y."/>
            <person name="Turanov A.A."/>
            <person name="Zhu Y."/>
            <person name="Lenz T.L."/>
            <person name="Gerashchenko M.V."/>
            <person name="Fan D."/>
            <person name="Hee Yim S."/>
            <person name="Yao X."/>
            <person name="Jordan D."/>
            <person name="Xiong Y."/>
            <person name="Ma Y."/>
            <person name="Lyapunov A.N."/>
            <person name="Chen G."/>
            <person name="Kulakova O.I."/>
            <person name="Sun Y."/>
            <person name="Lee S.G."/>
            <person name="Bronson R.T."/>
            <person name="Moskalev A.A."/>
            <person name="Sunyaev S.R."/>
            <person name="Zhang G."/>
            <person name="Krogh A."/>
            <person name="Wang J."/>
            <person name="Gladyshev V.N."/>
        </authorList>
    </citation>
    <scope>NUCLEOTIDE SEQUENCE [LARGE SCALE GENOMIC DNA]</scope>
</reference>
<keyword evidence="10 12" id="KW-0675">Receptor</keyword>
<dbReference type="InterPro" id="IPR000725">
    <property type="entry name" value="Olfact_rcpt"/>
</dbReference>
<accession>S7Q7Z3</accession>
<keyword evidence="4" id="KW-0716">Sensory transduction</keyword>
<feature type="transmembrane region" description="Helical" evidence="13">
    <location>
        <begin position="373"/>
        <end position="391"/>
    </location>
</feature>
<dbReference type="FunFam" id="1.20.1070.10:FF:000003">
    <property type="entry name" value="Olfactory receptor"/>
    <property type="match status" value="1"/>
</dbReference>
<feature type="transmembrane region" description="Helical" evidence="13">
    <location>
        <begin position="271"/>
        <end position="293"/>
    </location>
</feature>
<evidence type="ECO:0000256" key="9">
    <source>
        <dbReference type="ARBA" id="ARBA00023136"/>
    </source>
</evidence>
<evidence type="ECO:0000313" key="15">
    <source>
        <dbReference type="EMBL" id="EPQ19513.1"/>
    </source>
</evidence>
<evidence type="ECO:0000256" key="7">
    <source>
        <dbReference type="ARBA" id="ARBA00022989"/>
    </source>
</evidence>
<evidence type="ECO:0000256" key="12">
    <source>
        <dbReference type="RuleBase" id="RU000688"/>
    </source>
</evidence>
<feature type="transmembrane region" description="Helical" evidence="13">
    <location>
        <begin position="411"/>
        <end position="433"/>
    </location>
</feature>
<evidence type="ECO:0000256" key="3">
    <source>
        <dbReference type="ARBA" id="ARBA00022475"/>
    </source>
</evidence>
<feature type="domain" description="G-protein coupled receptors family 1 profile" evidence="14">
    <location>
        <begin position="1"/>
        <end position="173"/>
    </location>
</feature>
<evidence type="ECO:0000256" key="2">
    <source>
        <dbReference type="ARBA" id="ARBA00004651"/>
    </source>
</evidence>
<keyword evidence="8 12" id="KW-0297">G-protein coupled receptor</keyword>
<evidence type="ECO:0000256" key="1">
    <source>
        <dbReference type="ARBA" id="ARBA00003929"/>
    </source>
</evidence>
<feature type="domain" description="G-protein coupled receptors family 1 profile" evidence="14">
    <location>
        <begin position="214"/>
        <end position="330"/>
    </location>
</feature>
<keyword evidence="7 13" id="KW-1133">Transmembrane helix</keyword>
<evidence type="ECO:0000259" key="14">
    <source>
        <dbReference type="PROSITE" id="PS50262"/>
    </source>
</evidence>
<comment type="function">
    <text evidence="1">Putative odorant or sperm cell receptor.</text>
</comment>
<feature type="transmembrane region" description="Helical" evidence="13">
    <location>
        <begin position="453"/>
        <end position="472"/>
    </location>
</feature>
<keyword evidence="6" id="KW-0552">Olfaction</keyword>
<feature type="transmembrane region" description="Helical" evidence="13">
    <location>
        <begin position="196"/>
        <end position="222"/>
    </location>
</feature>
<evidence type="ECO:0000256" key="5">
    <source>
        <dbReference type="ARBA" id="ARBA00022692"/>
    </source>
</evidence>
<dbReference type="PRINTS" id="PR00237">
    <property type="entry name" value="GPCRRHODOPSN"/>
</dbReference>
<evidence type="ECO:0000256" key="13">
    <source>
        <dbReference type="SAM" id="Phobius"/>
    </source>
</evidence>
<dbReference type="PROSITE" id="PS00237">
    <property type="entry name" value="G_PROTEIN_RECEP_F1_1"/>
    <property type="match status" value="1"/>
</dbReference>
<feature type="domain" description="G-protein coupled receptors family 1 profile" evidence="14">
    <location>
        <begin position="353"/>
        <end position="603"/>
    </location>
</feature>
<feature type="transmembrane region" description="Helical" evidence="13">
    <location>
        <begin position="338"/>
        <end position="361"/>
    </location>
</feature>
<proteinExistence type="inferred from homology"/>
<evidence type="ECO:0000256" key="10">
    <source>
        <dbReference type="ARBA" id="ARBA00023170"/>
    </source>
</evidence>
<evidence type="ECO:0000256" key="4">
    <source>
        <dbReference type="ARBA" id="ARBA00022606"/>
    </source>
</evidence>
<comment type="similarity">
    <text evidence="12">Belongs to the G-protein coupled receptor 1 family.</text>
</comment>
<dbReference type="Proteomes" id="UP000052978">
    <property type="component" value="Unassembled WGS sequence"/>
</dbReference>
<keyword evidence="3" id="KW-1003">Cell membrane</keyword>
<dbReference type="Gene3D" id="1.20.1070.10">
    <property type="entry name" value="Rhodopsin 7-helix transmembrane proteins"/>
    <property type="match status" value="3"/>
</dbReference>
<feature type="transmembrane region" description="Helical" evidence="13">
    <location>
        <begin position="550"/>
        <end position="573"/>
    </location>
</feature>
<keyword evidence="11 12" id="KW-0807">Transducer</keyword>
<dbReference type="GO" id="GO:0004984">
    <property type="term" value="F:olfactory receptor activity"/>
    <property type="evidence" value="ECO:0007669"/>
    <property type="project" value="InterPro"/>
</dbReference>
<feature type="transmembrane region" description="Helical" evidence="13">
    <location>
        <begin position="80"/>
        <end position="99"/>
    </location>
</feature>
<evidence type="ECO:0000313" key="16">
    <source>
        <dbReference type="Proteomes" id="UP000052978"/>
    </source>
</evidence>
<dbReference type="PRINTS" id="PR00245">
    <property type="entry name" value="OLFACTORYR"/>
</dbReference>
<dbReference type="InterPro" id="IPR017452">
    <property type="entry name" value="GPCR_Rhodpsn_7TM"/>
</dbReference>
<evidence type="ECO:0000256" key="6">
    <source>
        <dbReference type="ARBA" id="ARBA00022725"/>
    </source>
</evidence>
<organism evidence="15 16">
    <name type="scientific">Myotis brandtii</name>
    <name type="common">Brandt's bat</name>
    <dbReference type="NCBI Taxonomy" id="109478"/>
    <lineage>
        <taxon>Eukaryota</taxon>
        <taxon>Metazoa</taxon>
        <taxon>Chordata</taxon>
        <taxon>Craniata</taxon>
        <taxon>Vertebrata</taxon>
        <taxon>Euteleostomi</taxon>
        <taxon>Mammalia</taxon>
        <taxon>Eutheria</taxon>
        <taxon>Laurasiatheria</taxon>
        <taxon>Chiroptera</taxon>
        <taxon>Yangochiroptera</taxon>
        <taxon>Vespertilionidae</taxon>
        <taxon>Myotis</taxon>
    </lineage>
</organism>
<feature type="transmembrane region" description="Helical" evidence="13">
    <location>
        <begin position="507"/>
        <end position="529"/>
    </location>
</feature>
<keyword evidence="5 12" id="KW-0812">Transmembrane</keyword>
<feature type="transmembrane region" description="Helical" evidence="13">
    <location>
        <begin position="120"/>
        <end position="144"/>
    </location>
</feature>
<dbReference type="AlphaFoldDB" id="S7Q7Z3"/>
<dbReference type="GO" id="GO:0005886">
    <property type="term" value="C:plasma membrane"/>
    <property type="evidence" value="ECO:0007669"/>
    <property type="project" value="UniProtKB-SubCell"/>
</dbReference>
<dbReference type="PROSITE" id="PS50262">
    <property type="entry name" value="G_PROTEIN_RECEP_F1_2"/>
    <property type="match status" value="3"/>
</dbReference>
<dbReference type="GO" id="GO:0004930">
    <property type="term" value="F:G protein-coupled receptor activity"/>
    <property type="evidence" value="ECO:0007669"/>
    <property type="project" value="UniProtKB-KW"/>
</dbReference>
<dbReference type="FunFam" id="1.20.1070.10:FF:000410">
    <property type="entry name" value="Olfactory receptor 1348"/>
    <property type="match status" value="1"/>
</dbReference>
<evidence type="ECO:0000256" key="11">
    <source>
        <dbReference type="ARBA" id="ARBA00023224"/>
    </source>
</evidence>
<dbReference type="CDD" id="cd15230">
    <property type="entry name" value="7tmA_OR5-like"/>
    <property type="match status" value="1"/>
</dbReference>
<protein>
    <submittedName>
        <fullName evidence="15">Olfactory receptor 1020</fullName>
    </submittedName>
</protein>
<dbReference type="FunFam" id="1.20.1070.10:FF:000001">
    <property type="entry name" value="Olfactory receptor"/>
    <property type="match status" value="1"/>
</dbReference>
<dbReference type="PANTHER" id="PTHR48018">
    <property type="entry name" value="OLFACTORY RECEPTOR"/>
    <property type="match status" value="1"/>
</dbReference>
<dbReference type="Pfam" id="PF00001">
    <property type="entry name" value="7tm_1"/>
    <property type="match status" value="1"/>
</dbReference>
<keyword evidence="9 13" id="KW-0472">Membrane</keyword>
<feature type="transmembrane region" description="Helical" evidence="13">
    <location>
        <begin position="313"/>
        <end position="332"/>
    </location>
</feature>
<dbReference type="InterPro" id="IPR000276">
    <property type="entry name" value="GPCR_Rhodpsn"/>
</dbReference>
<name>S7Q7Z3_MYOBR</name>
<sequence length="625" mass="69743">MAYDRYVAICNPLHYPLVMSHKVCVQLVAGSWVSGVPVQIGQTVQIFSLPFCGSNLINHFFCDIPPILKLACGNTFVNEMMVYIVAVLFVMVPFLFILLSYGKVISTIFKLPSATSRGKAFSTCSSHLIVVALFFGSGIITYLRPMTQDSAGTDKVLSLFYTIVTPLFNPMIYSLRNKDVIMALRKLLGLSGRQDVQQGLFVLFLLVYGITVIANLGMILLINMDPRLHTPMYYFLSNLSFCDVCYSSTVAPKMLADFLSEQKRIPYNLCFLQMFLFGFFAAVECVMLSVMAYDRYVAICNPLLYTSAMSRRVCLRLVATAYADLLLLGLSGRQDVQQGLFVLFLLVYGITVINLGMMILLINMDPRLHTPMYYFLSNLSFCDVCYSSTVAPKMLADFLSEQKRIPYNLCFLQMFLFGFFAAVECVMLSVMAYDRYVAICNPLLYTSAMSRRVCLRLVATAYVAGLMDMTIFTSCTFPLSLCNSNVINHFFCDIPPLLALSSSDTTIIEIVLTISCSCVVGSSIITVLLSYSYIITTILRMNSAEGRRKAFSTCAHLTTAVGVFFGTLLFMYFRPNSSYSLDTDKVASVFYTVIIPMLNPLIYSLRNKDVKGALRKALGTKLCSG</sequence>
<dbReference type="SUPFAM" id="SSF81321">
    <property type="entry name" value="Family A G protein-coupled receptor-like"/>
    <property type="match status" value="3"/>
</dbReference>
<evidence type="ECO:0000256" key="8">
    <source>
        <dbReference type="ARBA" id="ARBA00023040"/>
    </source>
</evidence>
<feature type="transmembrane region" description="Helical" evidence="13">
    <location>
        <begin position="156"/>
        <end position="175"/>
    </location>
</feature>
<comment type="subcellular location">
    <subcellularLocation>
        <location evidence="2">Cell membrane</location>
        <topology evidence="2">Multi-pass membrane protein</topology>
    </subcellularLocation>
</comment>